<organism evidence="2 4">
    <name type="scientific">Medicago truncatula</name>
    <name type="common">Barrel medic</name>
    <name type="synonym">Medicago tribuloides</name>
    <dbReference type="NCBI Taxonomy" id="3880"/>
    <lineage>
        <taxon>Eukaryota</taxon>
        <taxon>Viridiplantae</taxon>
        <taxon>Streptophyta</taxon>
        <taxon>Embryophyta</taxon>
        <taxon>Tracheophyta</taxon>
        <taxon>Spermatophyta</taxon>
        <taxon>Magnoliopsida</taxon>
        <taxon>eudicotyledons</taxon>
        <taxon>Gunneridae</taxon>
        <taxon>Pentapetalae</taxon>
        <taxon>rosids</taxon>
        <taxon>fabids</taxon>
        <taxon>Fabales</taxon>
        <taxon>Fabaceae</taxon>
        <taxon>Papilionoideae</taxon>
        <taxon>50 kb inversion clade</taxon>
        <taxon>NPAAA clade</taxon>
        <taxon>Hologalegina</taxon>
        <taxon>IRL clade</taxon>
        <taxon>Trifolieae</taxon>
        <taxon>Medicago</taxon>
    </lineage>
</organism>
<dbReference type="HOGENOM" id="CLU_2486763_0_0_1"/>
<feature type="transmembrane region" description="Helical" evidence="1">
    <location>
        <begin position="21"/>
        <end position="38"/>
    </location>
</feature>
<proteinExistence type="predicted"/>
<dbReference type="EnsemblPlants" id="KEH34610">
    <property type="protein sequence ID" value="KEH34610"/>
    <property type="gene ID" value="MTR_3g065810"/>
</dbReference>
<gene>
    <name evidence="2" type="ordered locus">MTR_3g065810</name>
</gene>
<evidence type="ECO:0000256" key="1">
    <source>
        <dbReference type="SAM" id="Phobius"/>
    </source>
</evidence>
<reference evidence="2 4" key="1">
    <citation type="journal article" date="2011" name="Nature">
        <title>The Medicago genome provides insight into the evolution of rhizobial symbioses.</title>
        <authorList>
            <person name="Young N.D."/>
            <person name="Debelle F."/>
            <person name="Oldroyd G.E."/>
            <person name="Geurts R."/>
            <person name="Cannon S.B."/>
            <person name="Udvardi M.K."/>
            <person name="Benedito V.A."/>
            <person name="Mayer K.F."/>
            <person name="Gouzy J."/>
            <person name="Schoof H."/>
            <person name="Van de Peer Y."/>
            <person name="Proost S."/>
            <person name="Cook D.R."/>
            <person name="Meyers B.C."/>
            <person name="Spannagl M."/>
            <person name="Cheung F."/>
            <person name="De Mita S."/>
            <person name="Krishnakumar V."/>
            <person name="Gundlach H."/>
            <person name="Zhou S."/>
            <person name="Mudge J."/>
            <person name="Bharti A.K."/>
            <person name="Murray J.D."/>
            <person name="Naoumkina M.A."/>
            <person name="Rosen B."/>
            <person name="Silverstein K.A."/>
            <person name="Tang H."/>
            <person name="Rombauts S."/>
            <person name="Zhao P.X."/>
            <person name="Zhou P."/>
            <person name="Barbe V."/>
            <person name="Bardou P."/>
            <person name="Bechner M."/>
            <person name="Bellec A."/>
            <person name="Berger A."/>
            <person name="Berges H."/>
            <person name="Bidwell S."/>
            <person name="Bisseling T."/>
            <person name="Choisne N."/>
            <person name="Couloux A."/>
            <person name="Denny R."/>
            <person name="Deshpande S."/>
            <person name="Dai X."/>
            <person name="Doyle J.J."/>
            <person name="Dudez A.M."/>
            <person name="Farmer A.D."/>
            <person name="Fouteau S."/>
            <person name="Franken C."/>
            <person name="Gibelin C."/>
            <person name="Gish J."/>
            <person name="Goldstein S."/>
            <person name="Gonzalez A.J."/>
            <person name="Green P.J."/>
            <person name="Hallab A."/>
            <person name="Hartog M."/>
            <person name="Hua A."/>
            <person name="Humphray S.J."/>
            <person name="Jeong D.H."/>
            <person name="Jing Y."/>
            <person name="Jocker A."/>
            <person name="Kenton S.M."/>
            <person name="Kim D.J."/>
            <person name="Klee K."/>
            <person name="Lai H."/>
            <person name="Lang C."/>
            <person name="Lin S."/>
            <person name="Macmil S.L."/>
            <person name="Magdelenat G."/>
            <person name="Matthews L."/>
            <person name="McCorrison J."/>
            <person name="Monaghan E.L."/>
            <person name="Mun J.H."/>
            <person name="Najar F.Z."/>
            <person name="Nicholson C."/>
            <person name="Noirot C."/>
            <person name="O'Bleness M."/>
            <person name="Paule C.R."/>
            <person name="Poulain J."/>
            <person name="Prion F."/>
            <person name="Qin B."/>
            <person name="Qu C."/>
            <person name="Retzel E.F."/>
            <person name="Riddle C."/>
            <person name="Sallet E."/>
            <person name="Samain S."/>
            <person name="Samson N."/>
            <person name="Sanders I."/>
            <person name="Saurat O."/>
            <person name="Scarpelli C."/>
            <person name="Schiex T."/>
            <person name="Segurens B."/>
            <person name="Severin A.J."/>
            <person name="Sherrier D.J."/>
            <person name="Shi R."/>
            <person name="Sims S."/>
            <person name="Singer S.R."/>
            <person name="Sinharoy S."/>
            <person name="Sterck L."/>
            <person name="Viollet A."/>
            <person name="Wang B.B."/>
            <person name="Wang K."/>
            <person name="Wang M."/>
            <person name="Wang X."/>
            <person name="Warfsmann J."/>
            <person name="Weissenbach J."/>
            <person name="White D.D."/>
            <person name="White J.D."/>
            <person name="Wiley G.B."/>
            <person name="Wincker P."/>
            <person name="Xing Y."/>
            <person name="Yang L."/>
            <person name="Yao Z."/>
            <person name="Ying F."/>
            <person name="Zhai J."/>
            <person name="Zhou L."/>
            <person name="Zuber A."/>
            <person name="Denarie J."/>
            <person name="Dixon R.A."/>
            <person name="May G.D."/>
            <person name="Schwartz D.C."/>
            <person name="Rogers J."/>
            <person name="Quetier F."/>
            <person name="Town C.D."/>
            <person name="Roe B.A."/>
        </authorList>
    </citation>
    <scope>NUCLEOTIDE SEQUENCE [LARGE SCALE GENOMIC DNA]</scope>
    <source>
        <strain evidence="2">A17</strain>
        <strain evidence="3 4">cv. Jemalong A17</strain>
    </source>
</reference>
<keyword evidence="1" id="KW-1133">Transmembrane helix</keyword>
<evidence type="ECO:0000313" key="3">
    <source>
        <dbReference type="EnsemblPlants" id="KEH34610"/>
    </source>
</evidence>
<name>A0A072V8T8_MEDTR</name>
<protein>
    <submittedName>
        <fullName evidence="2">Transmembrane protein, putative</fullName>
    </submittedName>
</protein>
<dbReference type="Proteomes" id="UP000002051">
    <property type="component" value="Chromosome 3"/>
</dbReference>
<evidence type="ECO:0000313" key="4">
    <source>
        <dbReference type="Proteomes" id="UP000002051"/>
    </source>
</evidence>
<sequence>MQLQMNPQGKINHISPSPHYFLNKLTLLVIICFLRIFVNNFSFSFLWLGIDSTISDAPKFDILPNMKIAKYMNRNRKRLGQARLCTT</sequence>
<accession>A0A072V8T8</accession>
<evidence type="ECO:0000313" key="2">
    <source>
        <dbReference type="EMBL" id="KEH34610.1"/>
    </source>
</evidence>
<keyword evidence="1" id="KW-0472">Membrane</keyword>
<keyword evidence="1 2" id="KW-0812">Transmembrane</keyword>
<dbReference type="AlphaFoldDB" id="A0A072V8T8"/>
<keyword evidence="4" id="KW-1185">Reference proteome</keyword>
<dbReference type="EMBL" id="CM001219">
    <property type="protein sequence ID" value="KEH34610.1"/>
    <property type="molecule type" value="Genomic_DNA"/>
</dbReference>
<reference evidence="2 4" key="2">
    <citation type="journal article" date="2014" name="BMC Genomics">
        <title>An improved genome release (version Mt4.0) for the model legume Medicago truncatula.</title>
        <authorList>
            <person name="Tang H."/>
            <person name="Krishnakumar V."/>
            <person name="Bidwell S."/>
            <person name="Rosen B."/>
            <person name="Chan A."/>
            <person name="Zhou S."/>
            <person name="Gentzbittel L."/>
            <person name="Childs K.L."/>
            <person name="Yandell M."/>
            <person name="Gundlach H."/>
            <person name="Mayer K.F."/>
            <person name="Schwartz D.C."/>
            <person name="Town C.D."/>
        </authorList>
    </citation>
    <scope>GENOME REANNOTATION</scope>
    <source>
        <strain evidence="2">A17</strain>
        <strain evidence="3 4">cv. Jemalong A17</strain>
    </source>
</reference>
<reference evidence="3" key="3">
    <citation type="submission" date="2015-04" db="UniProtKB">
        <authorList>
            <consortium name="EnsemblPlants"/>
        </authorList>
    </citation>
    <scope>IDENTIFICATION</scope>
    <source>
        <strain evidence="3">cv. Jemalong A17</strain>
    </source>
</reference>